<proteinExistence type="inferred from homology"/>
<evidence type="ECO:0000256" key="7">
    <source>
        <dbReference type="ARBA" id="ARBA00022777"/>
    </source>
</evidence>
<dbReference type="CDD" id="cd01174">
    <property type="entry name" value="ribokinase"/>
    <property type="match status" value="1"/>
</dbReference>
<comment type="caution">
    <text evidence="14">The sequence shown here is derived from an EMBL/GenBank/DDBJ whole genome shotgun (WGS) entry which is preliminary data.</text>
</comment>
<keyword evidence="9 12" id="KW-0460">Magnesium</keyword>
<dbReference type="InterPro" id="IPR011877">
    <property type="entry name" value="Ribokinase"/>
</dbReference>
<comment type="similarity">
    <text evidence="1">Belongs to the carbohydrate kinase pfkB family.</text>
</comment>
<dbReference type="GO" id="GO:0004747">
    <property type="term" value="F:ribokinase activity"/>
    <property type="evidence" value="ECO:0007669"/>
    <property type="project" value="UniProtKB-EC"/>
</dbReference>
<dbReference type="PANTHER" id="PTHR10584">
    <property type="entry name" value="SUGAR KINASE"/>
    <property type="match status" value="1"/>
</dbReference>
<comment type="similarity">
    <text evidence="12">Belongs to the carbohydrate kinase PfkB family. Ribokinase subfamily.</text>
</comment>
<gene>
    <name evidence="12" type="primary">rbsK</name>
    <name evidence="14" type="ORF">ACFS5P_00535</name>
</gene>
<keyword evidence="10 12" id="KW-0630">Potassium</keyword>
<feature type="binding site" evidence="12">
    <location>
        <begin position="242"/>
        <end position="243"/>
    </location>
    <ligand>
        <name>ATP</name>
        <dbReference type="ChEBI" id="CHEBI:30616"/>
    </ligand>
</feature>
<keyword evidence="7 12" id="KW-0418">Kinase</keyword>
<dbReference type="PANTHER" id="PTHR10584:SF166">
    <property type="entry name" value="RIBOKINASE"/>
    <property type="match status" value="1"/>
</dbReference>
<dbReference type="EMBL" id="JBHUPG010000001">
    <property type="protein sequence ID" value="MFD2910352.1"/>
    <property type="molecule type" value="Genomic_DNA"/>
</dbReference>
<comment type="function">
    <text evidence="12">Catalyzes the phosphorylation of ribose at O-5 in a reaction requiring ATP and magnesium. The resulting D-ribose-5-phosphate can then be used either for sythesis of nucleotides, histidine, and tryptophan, or as a component of the pentose phosphate pathway.</text>
</comment>
<evidence type="ECO:0000256" key="8">
    <source>
        <dbReference type="ARBA" id="ARBA00022840"/>
    </source>
</evidence>
<sequence length="296" mass="32561">MKKIAVIGSINIDYFVECSTLPKFGETVFGDNFFMNFGGKGANQAVAASRLGGDVTLFGSIGNDEQKQVLLNHFKAENVNIEHLNIVDGVSTGAAFIQLYKGDNRIIITPGANQYTNGLYTKQVKDQLMNYDIFLFQLETPISMLEYLIPLLHKEGKTIILDPAPAVKLPEDVLSKISYLTPNEYEVQEVISHSSNEEQIMAEYPQKLIMTCGKNGVKYHNGERVIRLSARMAEAVDTTGAGDTFTGAFAVALAEGKPFEECLRYGIFAGSLAVTKKGAQSGMPYKYEMEELLQEG</sequence>
<comment type="caution">
    <text evidence="12">Lacks conserved residue(s) required for the propagation of feature annotation.</text>
</comment>
<name>A0ABW5ZFW3_9BACL</name>
<dbReference type="HAMAP" id="MF_01987">
    <property type="entry name" value="Ribokinase"/>
    <property type="match status" value="1"/>
</dbReference>
<dbReference type="Proteomes" id="UP001597561">
    <property type="component" value="Unassembled WGS sequence"/>
</dbReference>
<keyword evidence="5 12" id="KW-0479">Metal-binding</keyword>
<evidence type="ECO:0000256" key="1">
    <source>
        <dbReference type="ARBA" id="ARBA00005380"/>
    </source>
</evidence>
<evidence type="ECO:0000256" key="10">
    <source>
        <dbReference type="ARBA" id="ARBA00022958"/>
    </source>
</evidence>
<evidence type="ECO:0000256" key="9">
    <source>
        <dbReference type="ARBA" id="ARBA00022842"/>
    </source>
</evidence>
<keyword evidence="15" id="KW-1185">Reference proteome</keyword>
<comment type="subcellular location">
    <subcellularLocation>
        <location evidence="12">Cytoplasm</location>
    </subcellularLocation>
</comment>
<keyword evidence="8 12" id="KW-0067">ATP-binding</keyword>
<dbReference type="SUPFAM" id="SSF53613">
    <property type="entry name" value="Ribokinase-like"/>
    <property type="match status" value="1"/>
</dbReference>
<evidence type="ECO:0000313" key="14">
    <source>
        <dbReference type="EMBL" id="MFD2910352.1"/>
    </source>
</evidence>
<feature type="binding site" evidence="12">
    <location>
        <position position="237"/>
    </location>
    <ligand>
        <name>K(+)</name>
        <dbReference type="ChEBI" id="CHEBI:29103"/>
    </ligand>
</feature>
<comment type="subunit">
    <text evidence="12">Homodimer.</text>
</comment>
<feature type="binding site" evidence="12">
    <location>
        <position position="239"/>
    </location>
    <ligand>
        <name>K(+)</name>
        <dbReference type="ChEBI" id="CHEBI:29103"/>
    </ligand>
</feature>
<feature type="active site" description="Proton acceptor" evidence="12">
    <location>
        <position position="243"/>
    </location>
</feature>
<reference evidence="15" key="1">
    <citation type="journal article" date="2019" name="Int. J. Syst. Evol. Microbiol.">
        <title>The Global Catalogue of Microorganisms (GCM) 10K type strain sequencing project: providing services to taxonomists for standard genome sequencing and annotation.</title>
        <authorList>
            <consortium name="The Broad Institute Genomics Platform"/>
            <consortium name="The Broad Institute Genome Sequencing Center for Infectious Disease"/>
            <person name="Wu L."/>
            <person name="Ma J."/>
        </authorList>
    </citation>
    <scope>NUCLEOTIDE SEQUENCE [LARGE SCALE GENOMIC DNA]</scope>
    <source>
        <strain evidence="15">KCTC 13528</strain>
    </source>
</reference>
<dbReference type="InterPro" id="IPR011611">
    <property type="entry name" value="PfkB_dom"/>
</dbReference>
<evidence type="ECO:0000256" key="6">
    <source>
        <dbReference type="ARBA" id="ARBA00022741"/>
    </source>
</evidence>
<accession>A0ABW5ZFW3</accession>
<dbReference type="Pfam" id="PF00294">
    <property type="entry name" value="PfkB"/>
    <property type="match status" value="1"/>
</dbReference>
<evidence type="ECO:0000256" key="11">
    <source>
        <dbReference type="ARBA" id="ARBA00023277"/>
    </source>
</evidence>
<feature type="binding site" evidence="12">
    <location>
        <position position="243"/>
    </location>
    <ligand>
        <name>substrate</name>
    </ligand>
</feature>
<keyword evidence="4 12" id="KW-0808">Transferase</keyword>
<feature type="binding site" evidence="12">
    <location>
        <begin position="11"/>
        <end position="13"/>
    </location>
    <ligand>
        <name>substrate</name>
    </ligand>
</feature>
<feature type="binding site" evidence="12">
    <location>
        <position position="183"/>
    </location>
    <ligand>
        <name>ATP</name>
        <dbReference type="ChEBI" id="CHEBI:30616"/>
    </ligand>
</feature>
<dbReference type="PROSITE" id="PS00584">
    <property type="entry name" value="PFKB_KINASES_2"/>
    <property type="match status" value="1"/>
</dbReference>
<evidence type="ECO:0000256" key="5">
    <source>
        <dbReference type="ARBA" id="ARBA00022723"/>
    </source>
</evidence>
<comment type="cofactor">
    <cofactor evidence="12">
        <name>Mg(2+)</name>
        <dbReference type="ChEBI" id="CHEBI:18420"/>
    </cofactor>
    <text evidence="12">Requires a divalent cation, most likely magnesium in vivo, as an electrophilic catalyst to aid phosphoryl group transfer. It is the chelate of the metal and the nucleotide that is the actual substrate.</text>
</comment>
<feature type="binding site" evidence="12">
    <location>
        <position position="139"/>
    </location>
    <ligand>
        <name>substrate</name>
    </ligand>
</feature>
<evidence type="ECO:0000256" key="4">
    <source>
        <dbReference type="ARBA" id="ARBA00022679"/>
    </source>
</evidence>
<comment type="catalytic activity">
    <reaction evidence="12">
        <text>D-ribose + ATP = D-ribose 5-phosphate + ADP + H(+)</text>
        <dbReference type="Rhea" id="RHEA:13697"/>
        <dbReference type="ChEBI" id="CHEBI:15378"/>
        <dbReference type="ChEBI" id="CHEBI:30616"/>
        <dbReference type="ChEBI" id="CHEBI:47013"/>
        <dbReference type="ChEBI" id="CHEBI:78346"/>
        <dbReference type="ChEBI" id="CHEBI:456216"/>
        <dbReference type="EC" id="2.7.1.15"/>
    </reaction>
</comment>
<dbReference type="Gene3D" id="3.40.1190.20">
    <property type="match status" value="1"/>
</dbReference>
<evidence type="ECO:0000256" key="12">
    <source>
        <dbReference type="HAMAP-Rule" id="MF_01987"/>
    </source>
</evidence>
<keyword evidence="11 12" id="KW-0119">Carbohydrate metabolism</keyword>
<dbReference type="EC" id="2.7.1.15" evidence="2 12"/>
<evidence type="ECO:0000313" key="15">
    <source>
        <dbReference type="Proteomes" id="UP001597561"/>
    </source>
</evidence>
<comment type="activity regulation">
    <text evidence="12">Activated by a monovalent cation that binds near, but not in, the active site. The most likely occupant of the site in vivo is potassium. Ion binding induces a conformational change that may alter substrate affinity.</text>
</comment>
<comment type="pathway">
    <text evidence="12">Carbohydrate metabolism; D-ribose degradation; D-ribose 5-phosphate from beta-D-ribopyranose: step 2/2.</text>
</comment>
<feature type="binding site" evidence="12">
    <location>
        <begin position="211"/>
        <end position="216"/>
    </location>
    <ligand>
        <name>ATP</name>
        <dbReference type="ChEBI" id="CHEBI:30616"/>
    </ligand>
</feature>
<dbReference type="PRINTS" id="PR00990">
    <property type="entry name" value="RIBOKINASE"/>
</dbReference>
<organism evidence="14 15">
    <name type="scientific">Jeotgalibacillus terrae</name>
    <dbReference type="NCBI Taxonomy" id="587735"/>
    <lineage>
        <taxon>Bacteria</taxon>
        <taxon>Bacillati</taxon>
        <taxon>Bacillota</taxon>
        <taxon>Bacilli</taxon>
        <taxon>Bacillales</taxon>
        <taxon>Caryophanaceae</taxon>
        <taxon>Jeotgalibacillus</taxon>
    </lineage>
</organism>
<keyword evidence="12" id="KW-0963">Cytoplasm</keyword>
<dbReference type="RefSeq" id="WP_204728095.1">
    <property type="nucleotide sequence ID" value="NZ_JAFBDK010000002.1"/>
</dbReference>
<dbReference type="InterPro" id="IPR029056">
    <property type="entry name" value="Ribokinase-like"/>
</dbReference>
<dbReference type="InterPro" id="IPR002139">
    <property type="entry name" value="Ribo/fructo_kinase"/>
</dbReference>
<feature type="binding site" evidence="12">
    <location>
        <position position="278"/>
    </location>
    <ligand>
        <name>K(+)</name>
        <dbReference type="ChEBI" id="CHEBI:29103"/>
    </ligand>
</feature>
<protein>
    <recommendedName>
        <fullName evidence="3 12">Ribokinase</fullName>
        <shortName evidence="12">RK</shortName>
        <ecNumber evidence="2 12">2.7.1.15</ecNumber>
    </recommendedName>
</protein>
<feature type="domain" description="Carbohydrate kinase PfkB" evidence="13">
    <location>
        <begin position="1"/>
        <end position="284"/>
    </location>
</feature>
<feature type="binding site" evidence="12">
    <location>
        <begin position="39"/>
        <end position="43"/>
    </location>
    <ligand>
        <name>substrate</name>
    </ligand>
</feature>
<feature type="binding site" evidence="12">
    <location>
        <position position="276"/>
    </location>
    <ligand>
        <name>K(+)</name>
        <dbReference type="ChEBI" id="CHEBI:29103"/>
    </ligand>
</feature>
<evidence type="ECO:0000256" key="2">
    <source>
        <dbReference type="ARBA" id="ARBA00012035"/>
    </source>
</evidence>
<evidence type="ECO:0000256" key="3">
    <source>
        <dbReference type="ARBA" id="ARBA00016943"/>
    </source>
</evidence>
<feature type="binding site" evidence="12">
    <location>
        <position position="273"/>
    </location>
    <ligand>
        <name>K(+)</name>
        <dbReference type="ChEBI" id="CHEBI:29103"/>
    </ligand>
</feature>
<keyword evidence="6 12" id="KW-0547">Nucleotide-binding</keyword>
<evidence type="ECO:0000259" key="13">
    <source>
        <dbReference type="Pfam" id="PF00294"/>
    </source>
</evidence>
<dbReference type="InterPro" id="IPR002173">
    <property type="entry name" value="Carboh/pur_kinase_PfkB_CS"/>
</dbReference>